<evidence type="ECO:0000313" key="3">
    <source>
        <dbReference type="Proteomes" id="UP001180020"/>
    </source>
</evidence>
<feature type="compositionally biased region" description="Low complexity" evidence="1">
    <location>
        <begin position="105"/>
        <end position="117"/>
    </location>
</feature>
<evidence type="ECO:0000256" key="1">
    <source>
        <dbReference type="SAM" id="MobiDB-lite"/>
    </source>
</evidence>
<accession>A0AAV9E5U8</accession>
<dbReference type="Proteomes" id="UP001180020">
    <property type="component" value="Unassembled WGS sequence"/>
</dbReference>
<proteinExistence type="predicted"/>
<feature type="compositionally biased region" description="Basic and acidic residues" evidence="1">
    <location>
        <begin position="87"/>
        <end position="104"/>
    </location>
</feature>
<dbReference type="PANTHER" id="PTHR47820:SF3">
    <property type="entry name" value="OS07G0499800 PROTEIN"/>
    <property type="match status" value="1"/>
</dbReference>
<comment type="caution">
    <text evidence="2">The sequence shown here is derived from an EMBL/GenBank/DDBJ whole genome shotgun (WGS) entry which is preliminary data.</text>
</comment>
<name>A0AAV9E5U8_ACOCL</name>
<reference evidence="2" key="2">
    <citation type="submission" date="2023-06" db="EMBL/GenBank/DDBJ databases">
        <authorList>
            <person name="Ma L."/>
            <person name="Liu K.-W."/>
            <person name="Li Z."/>
            <person name="Hsiao Y.-Y."/>
            <person name="Qi Y."/>
            <person name="Fu T."/>
            <person name="Tang G."/>
            <person name="Zhang D."/>
            <person name="Sun W.-H."/>
            <person name="Liu D.-K."/>
            <person name="Li Y."/>
            <person name="Chen G.-Z."/>
            <person name="Liu X.-D."/>
            <person name="Liao X.-Y."/>
            <person name="Jiang Y.-T."/>
            <person name="Yu X."/>
            <person name="Hao Y."/>
            <person name="Huang J."/>
            <person name="Zhao X.-W."/>
            <person name="Ke S."/>
            <person name="Chen Y.-Y."/>
            <person name="Wu W.-L."/>
            <person name="Hsu J.-L."/>
            <person name="Lin Y.-F."/>
            <person name="Huang M.-D."/>
            <person name="Li C.-Y."/>
            <person name="Huang L."/>
            <person name="Wang Z.-W."/>
            <person name="Zhao X."/>
            <person name="Zhong W.-Y."/>
            <person name="Peng D.-H."/>
            <person name="Ahmad S."/>
            <person name="Lan S."/>
            <person name="Zhang J.-S."/>
            <person name="Tsai W.-C."/>
            <person name="Van De Peer Y."/>
            <person name="Liu Z.-J."/>
        </authorList>
    </citation>
    <scope>NUCLEOTIDE SEQUENCE</scope>
    <source>
        <strain evidence="2">CP</strain>
        <tissue evidence="2">Leaves</tissue>
    </source>
</reference>
<dbReference type="AlphaFoldDB" id="A0AAV9E5U8"/>
<dbReference type="EMBL" id="JAUJYO010000009">
    <property type="protein sequence ID" value="KAK1309073.1"/>
    <property type="molecule type" value="Genomic_DNA"/>
</dbReference>
<evidence type="ECO:0000313" key="2">
    <source>
        <dbReference type="EMBL" id="KAK1309073.1"/>
    </source>
</evidence>
<reference evidence="2" key="1">
    <citation type="journal article" date="2023" name="Nat. Commun.">
        <title>Diploid and tetraploid genomes of Acorus and the evolution of monocots.</title>
        <authorList>
            <person name="Ma L."/>
            <person name="Liu K.W."/>
            <person name="Li Z."/>
            <person name="Hsiao Y.Y."/>
            <person name="Qi Y."/>
            <person name="Fu T."/>
            <person name="Tang G.D."/>
            <person name="Zhang D."/>
            <person name="Sun W.H."/>
            <person name="Liu D.K."/>
            <person name="Li Y."/>
            <person name="Chen G.Z."/>
            <person name="Liu X.D."/>
            <person name="Liao X.Y."/>
            <person name="Jiang Y.T."/>
            <person name="Yu X."/>
            <person name="Hao Y."/>
            <person name="Huang J."/>
            <person name="Zhao X.W."/>
            <person name="Ke S."/>
            <person name="Chen Y.Y."/>
            <person name="Wu W.L."/>
            <person name="Hsu J.L."/>
            <person name="Lin Y.F."/>
            <person name="Huang M.D."/>
            <person name="Li C.Y."/>
            <person name="Huang L."/>
            <person name="Wang Z.W."/>
            <person name="Zhao X."/>
            <person name="Zhong W.Y."/>
            <person name="Peng D.H."/>
            <person name="Ahmad S."/>
            <person name="Lan S."/>
            <person name="Zhang J.S."/>
            <person name="Tsai W.C."/>
            <person name="Van de Peer Y."/>
            <person name="Liu Z.J."/>
        </authorList>
    </citation>
    <scope>NUCLEOTIDE SEQUENCE</scope>
    <source>
        <strain evidence="2">CP</strain>
    </source>
</reference>
<feature type="region of interest" description="Disordered" evidence="1">
    <location>
        <begin position="60"/>
        <end position="117"/>
    </location>
</feature>
<dbReference type="PANTHER" id="PTHR47820">
    <property type="entry name" value="BNAC05G24000D PROTEIN"/>
    <property type="match status" value="1"/>
</dbReference>
<feature type="compositionally biased region" description="Polar residues" evidence="1">
    <location>
        <begin position="350"/>
        <end position="359"/>
    </location>
</feature>
<protein>
    <submittedName>
        <fullName evidence="2">Uncharacterized protein</fullName>
    </submittedName>
</protein>
<gene>
    <name evidence="2" type="ORF">QJS10_CPA09g00827</name>
</gene>
<organism evidence="2 3">
    <name type="scientific">Acorus calamus</name>
    <name type="common">Sweet flag</name>
    <dbReference type="NCBI Taxonomy" id="4465"/>
    <lineage>
        <taxon>Eukaryota</taxon>
        <taxon>Viridiplantae</taxon>
        <taxon>Streptophyta</taxon>
        <taxon>Embryophyta</taxon>
        <taxon>Tracheophyta</taxon>
        <taxon>Spermatophyta</taxon>
        <taxon>Magnoliopsida</taxon>
        <taxon>Liliopsida</taxon>
        <taxon>Acoraceae</taxon>
        <taxon>Acorus</taxon>
    </lineage>
</organism>
<keyword evidence="3" id="KW-1185">Reference proteome</keyword>
<feature type="compositionally biased region" description="Low complexity" evidence="1">
    <location>
        <begin position="1"/>
        <end position="14"/>
    </location>
</feature>
<feature type="region of interest" description="Disordered" evidence="1">
    <location>
        <begin position="1"/>
        <end position="21"/>
    </location>
</feature>
<feature type="region of interest" description="Disordered" evidence="1">
    <location>
        <begin position="332"/>
        <end position="359"/>
    </location>
</feature>
<sequence length="522" mass="59380">MFTTTTTTITTSSSNLHSEPLIPTSSASALAADLPVLMKLRASSLVRMWREFEAAESCASPLAHRTEEGLSGESTDESSESDQSAWESERSGGRVREMVRRLSSKDSSGSGASLSRQLSMMSNGGAERGRQVFEEMLVRIEHERCAELARLSECRVVSGFSHRGKIQVGFDALLVVYSFSEKAQIVVVFYCAYMGHAHYNGLKSLLRLRSIRRKVEMQDQHHSPTEVELDQLQQRAMILLLGKLFNTDYHQNRNVIQTAESSRNSHKQLRDDSIDLYSSDSAGPFMCENRQSDEVFVVDSEDMRSRLSLMPPYTSEDLHDEASQSSNFTFEDQISSVSDSDCPEEEVSQKTKLAVTSASPEDWEDRRRALQHDLLEHNSDKSELFELFERRSVSTLLTSDFRGRMDQLILSHLQRHTSTDHSFTEEEEDEYAVPRVIHEVCNYDQGDSMSWQPDFQPISFIDNSSHHFHDLEHTDDLRDKMSRIQHEIGELRKCIESCMDFQAKLQHCIKMEISSAVCQSSE</sequence>